<dbReference type="AlphaFoldDB" id="A0A3M0H0W3"/>
<dbReference type="InterPro" id="IPR016181">
    <property type="entry name" value="Acyl_CoA_acyltransferase"/>
</dbReference>
<dbReference type="Proteomes" id="UP000281985">
    <property type="component" value="Unassembled WGS sequence"/>
</dbReference>
<dbReference type="GO" id="GO:0016747">
    <property type="term" value="F:acyltransferase activity, transferring groups other than amino-acyl groups"/>
    <property type="evidence" value="ECO:0007669"/>
    <property type="project" value="InterPro"/>
</dbReference>
<gene>
    <name evidence="2" type="ORF">EAX61_02195</name>
</gene>
<evidence type="ECO:0000313" key="2">
    <source>
        <dbReference type="EMBL" id="RMB63226.1"/>
    </source>
</evidence>
<comment type="caution">
    <text evidence="2">The sequence shown here is derived from an EMBL/GenBank/DDBJ whole genome shotgun (WGS) entry which is preliminary data.</text>
</comment>
<accession>A0A3M0H0W3</accession>
<protein>
    <submittedName>
        <fullName evidence="2">N-acetyltransferase</fullName>
    </submittedName>
</protein>
<evidence type="ECO:0000259" key="1">
    <source>
        <dbReference type="PROSITE" id="PS51186"/>
    </source>
</evidence>
<reference evidence="2 3" key="1">
    <citation type="submission" date="2018-10" db="EMBL/GenBank/DDBJ databases">
        <title>Dokdonia luteus sp. nov., isolated from sea water.</title>
        <authorList>
            <person name="Zhou L.Y."/>
            <person name="Du Z.J."/>
        </authorList>
    </citation>
    <scope>NUCLEOTIDE SEQUENCE [LARGE SCALE GENOMIC DNA]</scope>
    <source>
        <strain evidence="2 3">SH27</strain>
    </source>
</reference>
<proteinExistence type="predicted"/>
<dbReference type="Gene3D" id="3.40.630.30">
    <property type="match status" value="1"/>
</dbReference>
<keyword evidence="2" id="KW-0808">Transferase</keyword>
<dbReference type="InterPro" id="IPR000182">
    <property type="entry name" value="GNAT_dom"/>
</dbReference>
<dbReference type="OrthoDB" id="9798081at2"/>
<dbReference type="InterPro" id="IPR051531">
    <property type="entry name" value="N-acetyltransferase"/>
</dbReference>
<keyword evidence="3" id="KW-1185">Reference proteome</keyword>
<dbReference type="PANTHER" id="PTHR43792:SF1">
    <property type="entry name" value="N-ACETYLTRANSFERASE DOMAIN-CONTAINING PROTEIN"/>
    <property type="match status" value="1"/>
</dbReference>
<dbReference type="RefSeq" id="WP_121916028.1">
    <property type="nucleotide sequence ID" value="NZ_REFV01000002.1"/>
</dbReference>
<sequence>MNYTTFNTERLHLRPATLNDASFILELLNMPKWIQYIGDRNVHSITDAENYIKERMMPQLERLGYGNYTVVRKEDGALMGCCGLYNREGLEGVDIGFSFLPQYEKKGYAYEASRCLLDGAFAKFDLDRVGAITLEENTSSRRLLEKLELKFVKMITLETDDTELMYYEITR</sequence>
<dbReference type="PANTHER" id="PTHR43792">
    <property type="entry name" value="GNAT FAMILY, PUTATIVE (AFU_ORTHOLOGUE AFUA_3G00765)-RELATED-RELATED"/>
    <property type="match status" value="1"/>
</dbReference>
<dbReference type="SUPFAM" id="SSF55729">
    <property type="entry name" value="Acyl-CoA N-acyltransferases (Nat)"/>
    <property type="match status" value="1"/>
</dbReference>
<feature type="domain" description="N-acetyltransferase" evidence="1">
    <location>
        <begin position="11"/>
        <end position="170"/>
    </location>
</feature>
<dbReference type="Pfam" id="PF13302">
    <property type="entry name" value="Acetyltransf_3"/>
    <property type="match status" value="1"/>
</dbReference>
<organism evidence="2 3">
    <name type="scientific">Dokdonia sinensis</name>
    <dbReference type="NCBI Taxonomy" id="2479847"/>
    <lineage>
        <taxon>Bacteria</taxon>
        <taxon>Pseudomonadati</taxon>
        <taxon>Bacteroidota</taxon>
        <taxon>Flavobacteriia</taxon>
        <taxon>Flavobacteriales</taxon>
        <taxon>Flavobacteriaceae</taxon>
        <taxon>Dokdonia</taxon>
    </lineage>
</organism>
<dbReference type="EMBL" id="REFV01000002">
    <property type="protein sequence ID" value="RMB63226.1"/>
    <property type="molecule type" value="Genomic_DNA"/>
</dbReference>
<name>A0A3M0H0W3_9FLAO</name>
<dbReference type="PROSITE" id="PS51186">
    <property type="entry name" value="GNAT"/>
    <property type="match status" value="1"/>
</dbReference>
<evidence type="ECO:0000313" key="3">
    <source>
        <dbReference type="Proteomes" id="UP000281985"/>
    </source>
</evidence>